<evidence type="ECO:0000313" key="3">
    <source>
        <dbReference type="Proteomes" id="UP001497516"/>
    </source>
</evidence>
<accession>A0AAV2DWB2</accession>
<sequence>MLSSAKNECKTWPDDQHELEHGHVGTHVLCLMLSSTWHEIGGVTGAHGLEHGRVPGCVDLNMFCEHGMFLSVLMLMWSRNMAMLVLLTTFPSVINSSLTLQLRFDSVSSLDSSQS</sequence>
<dbReference type="EMBL" id="OZ034816">
    <property type="protein sequence ID" value="CAL1377782.1"/>
    <property type="molecule type" value="Genomic_DNA"/>
</dbReference>
<name>A0AAV2DWB2_9ROSI</name>
<gene>
    <name evidence="2" type="ORF">LTRI10_LOCUS19408</name>
</gene>
<evidence type="ECO:0000313" key="2">
    <source>
        <dbReference type="EMBL" id="CAL1377782.1"/>
    </source>
</evidence>
<dbReference type="Proteomes" id="UP001497516">
    <property type="component" value="Chromosome 3"/>
</dbReference>
<organism evidence="2 3">
    <name type="scientific">Linum trigynum</name>
    <dbReference type="NCBI Taxonomy" id="586398"/>
    <lineage>
        <taxon>Eukaryota</taxon>
        <taxon>Viridiplantae</taxon>
        <taxon>Streptophyta</taxon>
        <taxon>Embryophyta</taxon>
        <taxon>Tracheophyta</taxon>
        <taxon>Spermatophyta</taxon>
        <taxon>Magnoliopsida</taxon>
        <taxon>eudicotyledons</taxon>
        <taxon>Gunneridae</taxon>
        <taxon>Pentapetalae</taxon>
        <taxon>rosids</taxon>
        <taxon>fabids</taxon>
        <taxon>Malpighiales</taxon>
        <taxon>Linaceae</taxon>
        <taxon>Linum</taxon>
    </lineage>
</organism>
<dbReference type="AlphaFoldDB" id="A0AAV2DWB2"/>
<evidence type="ECO:0000256" key="1">
    <source>
        <dbReference type="SAM" id="Phobius"/>
    </source>
</evidence>
<protein>
    <submittedName>
        <fullName evidence="2">Uncharacterized protein</fullName>
    </submittedName>
</protein>
<proteinExistence type="predicted"/>
<keyword evidence="3" id="KW-1185">Reference proteome</keyword>
<keyword evidence="1" id="KW-1133">Transmembrane helix</keyword>
<keyword evidence="1" id="KW-0812">Transmembrane</keyword>
<feature type="transmembrane region" description="Helical" evidence="1">
    <location>
        <begin position="81"/>
        <end position="102"/>
    </location>
</feature>
<reference evidence="2 3" key="1">
    <citation type="submission" date="2024-04" db="EMBL/GenBank/DDBJ databases">
        <authorList>
            <person name="Fracassetti M."/>
        </authorList>
    </citation>
    <scope>NUCLEOTIDE SEQUENCE [LARGE SCALE GENOMIC DNA]</scope>
</reference>
<keyword evidence="1" id="KW-0472">Membrane</keyword>